<dbReference type="CDD" id="cd09272">
    <property type="entry name" value="RNase_HI_RT_Ty1"/>
    <property type="match status" value="1"/>
</dbReference>
<proteinExistence type="predicted"/>
<gene>
    <name evidence="1" type="ORF">OSB04_012397</name>
</gene>
<evidence type="ECO:0000313" key="2">
    <source>
        <dbReference type="Proteomes" id="UP001172457"/>
    </source>
</evidence>
<evidence type="ECO:0000313" key="1">
    <source>
        <dbReference type="EMBL" id="KAJ9557783.1"/>
    </source>
</evidence>
<keyword evidence="2" id="KW-1185">Reference proteome</keyword>
<dbReference type="EMBL" id="JARYMX010000003">
    <property type="protein sequence ID" value="KAJ9557783.1"/>
    <property type="molecule type" value="Genomic_DNA"/>
</dbReference>
<accession>A0AA38TW15</accession>
<protein>
    <submittedName>
        <fullName evidence="1">Uncharacterized protein</fullName>
    </submittedName>
</protein>
<dbReference type="AlphaFoldDB" id="A0AA38TW15"/>
<name>A0AA38TW15_9ASTR</name>
<dbReference type="Proteomes" id="UP001172457">
    <property type="component" value="Chromosome 3"/>
</dbReference>
<comment type="caution">
    <text evidence="1">The sequence shown here is derived from an EMBL/GenBank/DDBJ whole genome shotgun (WGS) entry which is preliminary data.</text>
</comment>
<reference evidence="1" key="1">
    <citation type="submission" date="2023-03" db="EMBL/GenBank/DDBJ databases">
        <title>Chromosome-scale reference genome and RAD-based genetic map of yellow starthistle (Centaurea solstitialis) reveal putative structural variation and QTLs associated with invader traits.</title>
        <authorList>
            <person name="Reatini B."/>
            <person name="Cang F.A."/>
            <person name="Jiang Q."/>
            <person name="Mckibben M.T.W."/>
            <person name="Barker M.S."/>
            <person name="Rieseberg L.H."/>
            <person name="Dlugosch K.M."/>
        </authorList>
    </citation>
    <scope>NUCLEOTIDE SEQUENCE</scope>
    <source>
        <strain evidence="1">CAN-66</strain>
        <tissue evidence="1">Leaf</tissue>
    </source>
</reference>
<sequence>MQTQLRDYGNSLDKIPILCDSKSAIAISANRVQHSKTKHFDIRYHFLKHRVEEEGFLAINMLDLRGSIVVKRINPSAKLKNLQQTRLCLQILYDLSQRLCQNNLCKQRCNTYTPHGFQRFSKTLRPLQSNLFIYTESEPVRVFMDKGSVSGNRNSINEEVDQTQVSTLAAQFLSSGYDKVTLQLKSNNHYLAPKINGFPDYTDLMIQVFRNHHLSYALQATVPIHETYATQFLMSSYVCNHEEYVLCIVGYVLHPGKKTYATLHLNTDLLRSSLHLPDLEALALDTYDDVPSEDELLGFLRFLNYREDDKHPLQA</sequence>
<organism evidence="1 2">
    <name type="scientific">Centaurea solstitialis</name>
    <name type="common">yellow star-thistle</name>
    <dbReference type="NCBI Taxonomy" id="347529"/>
    <lineage>
        <taxon>Eukaryota</taxon>
        <taxon>Viridiplantae</taxon>
        <taxon>Streptophyta</taxon>
        <taxon>Embryophyta</taxon>
        <taxon>Tracheophyta</taxon>
        <taxon>Spermatophyta</taxon>
        <taxon>Magnoliopsida</taxon>
        <taxon>eudicotyledons</taxon>
        <taxon>Gunneridae</taxon>
        <taxon>Pentapetalae</taxon>
        <taxon>asterids</taxon>
        <taxon>campanulids</taxon>
        <taxon>Asterales</taxon>
        <taxon>Asteraceae</taxon>
        <taxon>Carduoideae</taxon>
        <taxon>Cardueae</taxon>
        <taxon>Centaureinae</taxon>
        <taxon>Centaurea</taxon>
    </lineage>
</organism>